<protein>
    <recommendedName>
        <fullName evidence="7">OmpR/PhoB-type domain-containing protein</fullName>
    </recommendedName>
</protein>
<dbReference type="PANTHER" id="PTHR35807">
    <property type="entry name" value="TRANSCRIPTIONAL REGULATOR REDD-RELATED"/>
    <property type="match status" value="1"/>
</dbReference>
<dbReference type="InterPro" id="IPR011990">
    <property type="entry name" value="TPR-like_helical_dom_sf"/>
</dbReference>
<proteinExistence type="inferred from homology"/>
<dbReference type="PROSITE" id="PS51755">
    <property type="entry name" value="OMPR_PHOB"/>
    <property type="match status" value="1"/>
</dbReference>
<dbReference type="Gene3D" id="1.25.40.10">
    <property type="entry name" value="Tetratricopeptide repeat domain"/>
    <property type="match status" value="2"/>
</dbReference>
<evidence type="ECO:0000256" key="3">
    <source>
        <dbReference type="ARBA" id="ARBA00023125"/>
    </source>
</evidence>
<dbReference type="InterPro" id="IPR036388">
    <property type="entry name" value="WH-like_DNA-bd_sf"/>
</dbReference>
<evidence type="ECO:0000256" key="6">
    <source>
        <dbReference type="SAM" id="MobiDB-lite"/>
    </source>
</evidence>
<dbReference type="RefSeq" id="WP_344495272.1">
    <property type="nucleotide sequence ID" value="NZ_BAAAQX010000059.1"/>
</dbReference>
<evidence type="ECO:0000259" key="7">
    <source>
        <dbReference type="PROSITE" id="PS51755"/>
    </source>
</evidence>
<sequence>MAVSTLPVAPDARLRPVPDTSLRIQILGPLRIWRGGVELDPGPRQQAYVLALLLAHEGLPISKADLIGLIWGDPPSDSAVNLIHKYVGALRRLLEPTLPPGGTSSYLQRRGDGYLCMTGAGTLDLTIFRELVGAARSALDRDHREEALSRYEQALRLWRGSAGEGLPVGPEALPVFAGLNGEFFDACSAAAELAVSLGRPERVLPPLHLAAAMGPLHEPVHAGLISALGAVGRQAEALAVFRTVRARLAEDLGIDPGPILEQAHQRVLLQDLAPVAGPETTARPARHLQPSPPTPRAPRATGDRLVGRSEELAVLRDAARRAVAGGTGLVIIEGEPGVGKTRLMEELTREAGDWDALVAWGRCVEGGGAPSMWPWTQVVRSVLDGVAAPERESMLNGVLGRLLEPRDDALTGQVLPGGSWQFHLFEKVVALIAHVSAVRPVMVVIDDLQWVDMTSLHLFGHVASRLPAGTVMLGSLRDRAPAPESELARMLAGASRLSDHRRIELGPRGPGDVAELVRCETGWAPAADAARTIHSRTAGNPFFVQELARLLAAGGTLTDDAAARAGVPSTVRDVVRGRMADLDDDAKYLLEIAALVDRDVNLSLLARVSGLDVATCLARLESAEALGLLAPTPQDPYSFRFTHDLVRESVSEAMSPRHATRLHLRVANALERTVLDDESVPERVAHHLWAAGPLAEPARTAAALVRSGRRAAARSALESAEQQLRLAAQVARTAGLAEPELAALSPLTAVIGMRSMYAGANLELLERAEHLARSLGREVEAAGMLYSRWATLAQGIELDRSGSLARRLLRQGESSSDAALRTYGMQAWGVHQWDLGNIGEALRYLGRSEQALLLGFPGHEDDPVPRDVRLLMTGMLAEITALHGDAAEAYALLDRLETAGDDRYSVTVWATFVARIAAIVGDPASALRAAERGIAVDPDLSYVFLGTYQRLAGCWARAITGDDPAGAAVEAERIIETNLLDPVRSCVSTWYALLGEVWLAASQPQQAAAALDRADHCVRTYGQRSSEGLILLLRARLLQAQGVPRASVRAAAQKARRWSAEHEAHLFVQRADTFMARLDVPASGR</sequence>
<evidence type="ECO:0000313" key="8">
    <source>
        <dbReference type="EMBL" id="GAA2216044.1"/>
    </source>
</evidence>
<comment type="caution">
    <text evidence="8">The sequence shown here is derived from an EMBL/GenBank/DDBJ whole genome shotgun (WGS) entry which is preliminary data.</text>
</comment>
<dbReference type="SUPFAM" id="SSF46894">
    <property type="entry name" value="C-terminal effector domain of the bipartite response regulators"/>
    <property type="match status" value="1"/>
</dbReference>
<dbReference type="InterPro" id="IPR027417">
    <property type="entry name" value="P-loop_NTPase"/>
</dbReference>
<accession>A0ABN3D2J5</accession>
<gene>
    <name evidence="8" type="ORF">GCM10009850_115130</name>
</gene>
<name>A0ABN3D2J5_9ACTN</name>
<dbReference type="InterPro" id="IPR051677">
    <property type="entry name" value="AfsR-DnrI-RedD_regulator"/>
</dbReference>
<dbReference type="SMART" id="SM00862">
    <property type="entry name" value="Trans_reg_C"/>
    <property type="match status" value="1"/>
</dbReference>
<evidence type="ECO:0000256" key="1">
    <source>
        <dbReference type="ARBA" id="ARBA00005820"/>
    </source>
</evidence>
<evidence type="ECO:0000256" key="2">
    <source>
        <dbReference type="ARBA" id="ARBA00023015"/>
    </source>
</evidence>
<dbReference type="InterPro" id="IPR016032">
    <property type="entry name" value="Sig_transdc_resp-reg_C-effctor"/>
</dbReference>
<dbReference type="Gene3D" id="1.10.10.10">
    <property type="entry name" value="Winged helix-like DNA-binding domain superfamily/Winged helix DNA-binding domain"/>
    <property type="match status" value="1"/>
</dbReference>
<dbReference type="PANTHER" id="PTHR35807:SF1">
    <property type="entry name" value="TRANSCRIPTIONAL REGULATOR REDD"/>
    <property type="match status" value="1"/>
</dbReference>
<dbReference type="CDD" id="cd15831">
    <property type="entry name" value="BTAD"/>
    <property type="match status" value="1"/>
</dbReference>
<feature type="domain" description="OmpR/PhoB-type" evidence="7">
    <location>
        <begin position="12"/>
        <end position="118"/>
    </location>
</feature>
<keyword evidence="2" id="KW-0805">Transcription regulation</keyword>
<dbReference type="Pfam" id="PF03704">
    <property type="entry name" value="BTAD"/>
    <property type="match status" value="1"/>
</dbReference>
<feature type="DNA-binding region" description="OmpR/PhoB-type" evidence="5">
    <location>
        <begin position="12"/>
        <end position="118"/>
    </location>
</feature>
<keyword evidence="9" id="KW-1185">Reference proteome</keyword>
<dbReference type="Proteomes" id="UP001499843">
    <property type="component" value="Unassembled WGS sequence"/>
</dbReference>
<feature type="region of interest" description="Disordered" evidence="6">
    <location>
        <begin position="281"/>
        <end position="305"/>
    </location>
</feature>
<keyword evidence="4" id="KW-0804">Transcription</keyword>
<reference evidence="8 9" key="1">
    <citation type="journal article" date="2019" name="Int. J. Syst. Evol. Microbiol.">
        <title>The Global Catalogue of Microorganisms (GCM) 10K type strain sequencing project: providing services to taxonomists for standard genome sequencing and annotation.</title>
        <authorList>
            <consortium name="The Broad Institute Genomics Platform"/>
            <consortium name="The Broad Institute Genome Sequencing Center for Infectious Disease"/>
            <person name="Wu L."/>
            <person name="Ma J."/>
        </authorList>
    </citation>
    <scope>NUCLEOTIDE SEQUENCE [LARGE SCALE GENOMIC DNA]</scope>
    <source>
        <strain evidence="8 9">JCM 16114</strain>
    </source>
</reference>
<dbReference type="SMART" id="SM01043">
    <property type="entry name" value="BTAD"/>
    <property type="match status" value="1"/>
</dbReference>
<evidence type="ECO:0000313" key="9">
    <source>
        <dbReference type="Proteomes" id="UP001499843"/>
    </source>
</evidence>
<evidence type="ECO:0000256" key="4">
    <source>
        <dbReference type="ARBA" id="ARBA00023163"/>
    </source>
</evidence>
<dbReference type="Pfam" id="PF13191">
    <property type="entry name" value="AAA_16"/>
    <property type="match status" value="1"/>
</dbReference>
<dbReference type="SUPFAM" id="SSF52540">
    <property type="entry name" value="P-loop containing nucleoside triphosphate hydrolases"/>
    <property type="match status" value="1"/>
</dbReference>
<dbReference type="InterPro" id="IPR001867">
    <property type="entry name" value="OmpR/PhoB-type_DNA-bd"/>
</dbReference>
<dbReference type="EMBL" id="BAAAQX010000059">
    <property type="protein sequence ID" value="GAA2216044.1"/>
    <property type="molecule type" value="Genomic_DNA"/>
</dbReference>
<comment type="similarity">
    <text evidence="1">Belongs to the AfsR/DnrI/RedD regulatory family.</text>
</comment>
<dbReference type="InterPro" id="IPR005158">
    <property type="entry name" value="BTAD"/>
</dbReference>
<organism evidence="8 9">
    <name type="scientific">Nonomuraea monospora</name>
    <dbReference type="NCBI Taxonomy" id="568818"/>
    <lineage>
        <taxon>Bacteria</taxon>
        <taxon>Bacillati</taxon>
        <taxon>Actinomycetota</taxon>
        <taxon>Actinomycetes</taxon>
        <taxon>Streptosporangiales</taxon>
        <taxon>Streptosporangiaceae</taxon>
        <taxon>Nonomuraea</taxon>
    </lineage>
</organism>
<dbReference type="SUPFAM" id="SSF48452">
    <property type="entry name" value="TPR-like"/>
    <property type="match status" value="1"/>
</dbReference>
<evidence type="ECO:0000256" key="5">
    <source>
        <dbReference type="PROSITE-ProRule" id="PRU01091"/>
    </source>
</evidence>
<dbReference type="InterPro" id="IPR041664">
    <property type="entry name" value="AAA_16"/>
</dbReference>
<keyword evidence="3 5" id="KW-0238">DNA-binding</keyword>